<dbReference type="GO" id="GO:0003677">
    <property type="term" value="F:DNA binding"/>
    <property type="evidence" value="ECO:0007669"/>
    <property type="project" value="UniProtKB-UniRule"/>
</dbReference>
<reference evidence="14 15" key="1">
    <citation type="submission" date="2015-10" db="EMBL/GenBank/DDBJ databases">
        <title>Erysipelothrix larvae sp. LV19 isolated from the larval gut of the rhinoceros beetle, Trypoxylus dichotomus.</title>
        <authorList>
            <person name="Lim S."/>
            <person name="Kim B.-C."/>
        </authorList>
    </citation>
    <scope>NUCLEOTIDE SEQUENCE [LARGE SCALE GENOMIC DNA]</scope>
    <source>
        <strain evidence="14 15">LV19</strain>
    </source>
</reference>
<evidence type="ECO:0000259" key="13">
    <source>
        <dbReference type="Pfam" id="PF02768"/>
    </source>
</evidence>
<dbReference type="RefSeq" id="WP_067629595.1">
    <property type="nucleotide sequence ID" value="NZ_CP013213.1"/>
</dbReference>
<accession>A0A109UGA1</accession>
<keyword evidence="9" id="KW-0238">DNA-binding</keyword>
<keyword evidence="15" id="KW-1185">Reference proteome</keyword>
<evidence type="ECO:0000259" key="11">
    <source>
        <dbReference type="Pfam" id="PF00712"/>
    </source>
</evidence>
<keyword evidence="6 10" id="KW-0548">Nucleotidyltransferase</keyword>
<evidence type="ECO:0000256" key="8">
    <source>
        <dbReference type="ARBA" id="ARBA00022932"/>
    </source>
</evidence>
<protein>
    <recommendedName>
        <fullName evidence="3 10">Beta sliding clamp</fullName>
    </recommendedName>
</protein>
<proteinExistence type="inferred from homology"/>
<dbReference type="Gene3D" id="3.70.10.10">
    <property type="match status" value="1"/>
</dbReference>
<evidence type="ECO:0000313" key="14">
    <source>
        <dbReference type="EMBL" id="AMC92431.1"/>
    </source>
</evidence>
<evidence type="ECO:0000313" key="15">
    <source>
        <dbReference type="Proteomes" id="UP000063781"/>
    </source>
</evidence>
<dbReference type="STRING" id="1514105.AOC36_00010"/>
<dbReference type="AlphaFoldDB" id="A0A109UGA1"/>
<dbReference type="InterPro" id="IPR022637">
    <property type="entry name" value="DNA_polIII_beta_cen"/>
</dbReference>
<dbReference type="InterPro" id="IPR001001">
    <property type="entry name" value="DNA_polIII_beta"/>
</dbReference>
<dbReference type="PANTHER" id="PTHR30478:SF0">
    <property type="entry name" value="BETA SLIDING CLAMP"/>
    <property type="match status" value="1"/>
</dbReference>
<dbReference type="GO" id="GO:0005737">
    <property type="term" value="C:cytoplasm"/>
    <property type="evidence" value="ECO:0007669"/>
    <property type="project" value="UniProtKB-SubCell"/>
</dbReference>
<evidence type="ECO:0000256" key="9">
    <source>
        <dbReference type="ARBA" id="ARBA00023125"/>
    </source>
</evidence>
<organism evidence="14 15">
    <name type="scientific">Erysipelothrix larvae</name>
    <dbReference type="NCBI Taxonomy" id="1514105"/>
    <lineage>
        <taxon>Bacteria</taxon>
        <taxon>Bacillati</taxon>
        <taxon>Bacillota</taxon>
        <taxon>Erysipelotrichia</taxon>
        <taxon>Erysipelotrichales</taxon>
        <taxon>Erysipelotrichaceae</taxon>
        <taxon>Erysipelothrix</taxon>
    </lineage>
</organism>
<feature type="domain" description="DNA polymerase III beta sliding clamp C-terminal" evidence="13">
    <location>
        <begin position="249"/>
        <end position="369"/>
    </location>
</feature>
<dbReference type="Pfam" id="PF02768">
    <property type="entry name" value="DNA_pol3_beta_3"/>
    <property type="match status" value="1"/>
</dbReference>
<dbReference type="SMART" id="SM00480">
    <property type="entry name" value="POL3Bc"/>
    <property type="match status" value="1"/>
</dbReference>
<evidence type="ECO:0000256" key="10">
    <source>
        <dbReference type="PIRNR" id="PIRNR000804"/>
    </source>
</evidence>
<dbReference type="PIRSF" id="PIRSF000804">
    <property type="entry name" value="DNA_pol_III_b"/>
    <property type="match status" value="1"/>
</dbReference>
<dbReference type="GO" id="GO:0006271">
    <property type="term" value="P:DNA strand elongation involved in DNA replication"/>
    <property type="evidence" value="ECO:0007669"/>
    <property type="project" value="TreeGrafter"/>
</dbReference>
<evidence type="ECO:0000256" key="7">
    <source>
        <dbReference type="ARBA" id="ARBA00022705"/>
    </source>
</evidence>
<dbReference type="GO" id="GO:0009360">
    <property type="term" value="C:DNA polymerase III complex"/>
    <property type="evidence" value="ECO:0007669"/>
    <property type="project" value="InterPro"/>
</dbReference>
<evidence type="ECO:0000256" key="3">
    <source>
        <dbReference type="ARBA" id="ARBA00021035"/>
    </source>
</evidence>
<keyword evidence="5 10" id="KW-0808">Transferase</keyword>
<comment type="subunit">
    <text evidence="10">Forms a ring-shaped head-to-tail homodimer around DNA.</text>
</comment>
<dbReference type="EMBL" id="CP013213">
    <property type="protein sequence ID" value="AMC92431.1"/>
    <property type="molecule type" value="Genomic_DNA"/>
</dbReference>
<evidence type="ECO:0000256" key="4">
    <source>
        <dbReference type="ARBA" id="ARBA00022490"/>
    </source>
</evidence>
<dbReference type="SUPFAM" id="SSF55979">
    <property type="entry name" value="DNA clamp"/>
    <property type="match status" value="3"/>
</dbReference>
<comment type="similarity">
    <text evidence="2 10">Belongs to the beta sliding clamp family.</text>
</comment>
<dbReference type="InterPro" id="IPR046938">
    <property type="entry name" value="DNA_clamp_sf"/>
</dbReference>
<gene>
    <name evidence="14" type="ORF">AOC36_00010</name>
</gene>
<evidence type="ECO:0000256" key="6">
    <source>
        <dbReference type="ARBA" id="ARBA00022695"/>
    </source>
</evidence>
<evidence type="ECO:0000256" key="5">
    <source>
        <dbReference type="ARBA" id="ARBA00022679"/>
    </source>
</evidence>
<keyword evidence="7 10" id="KW-0235">DNA replication</keyword>
<evidence type="ECO:0000259" key="12">
    <source>
        <dbReference type="Pfam" id="PF02767"/>
    </source>
</evidence>
<dbReference type="InterPro" id="IPR022635">
    <property type="entry name" value="DNA_polIII_beta_C"/>
</dbReference>
<evidence type="ECO:0000256" key="1">
    <source>
        <dbReference type="ARBA" id="ARBA00004496"/>
    </source>
</evidence>
<name>A0A109UGA1_9FIRM</name>
<feature type="domain" description="DNA polymerase III beta sliding clamp central" evidence="12">
    <location>
        <begin position="135"/>
        <end position="246"/>
    </location>
</feature>
<dbReference type="Proteomes" id="UP000063781">
    <property type="component" value="Chromosome"/>
</dbReference>
<dbReference type="GO" id="GO:0003887">
    <property type="term" value="F:DNA-directed DNA polymerase activity"/>
    <property type="evidence" value="ECO:0007669"/>
    <property type="project" value="UniProtKB-UniRule"/>
</dbReference>
<keyword evidence="8 10" id="KW-0239">DNA-directed DNA polymerase</keyword>
<dbReference type="InterPro" id="IPR022634">
    <property type="entry name" value="DNA_polIII_beta_N"/>
</dbReference>
<comment type="function">
    <text evidence="10">Confers DNA tethering and processivity to DNA polymerases and other proteins. Acts as a clamp, forming a ring around DNA (a reaction catalyzed by the clamp-loading complex) which diffuses in an ATP-independent manner freely and bidirectionally along dsDNA. Initially characterized for its ability to contact the catalytic subunit of DNA polymerase III (Pol III), a complex, multichain enzyme responsible for most of the replicative synthesis in bacteria; Pol III exhibits 3'-5' exonuclease proofreading activity. The beta chain is required for initiation of replication as well as for processivity of DNA replication.</text>
</comment>
<dbReference type="Pfam" id="PF00712">
    <property type="entry name" value="DNA_pol3_beta"/>
    <property type="match status" value="1"/>
</dbReference>
<feature type="domain" description="DNA polymerase III beta sliding clamp N-terminal" evidence="11">
    <location>
        <begin position="1"/>
        <end position="125"/>
    </location>
</feature>
<dbReference type="NCBIfam" id="TIGR00663">
    <property type="entry name" value="dnan"/>
    <property type="match status" value="1"/>
</dbReference>
<dbReference type="Gene3D" id="3.10.150.10">
    <property type="entry name" value="DNA Polymerase III, subunit A, domain 2"/>
    <property type="match status" value="1"/>
</dbReference>
<dbReference type="OrthoDB" id="8421503at2"/>
<dbReference type="KEGG" id="erl:AOC36_00010"/>
<comment type="subcellular location">
    <subcellularLocation>
        <location evidence="1 10">Cytoplasm</location>
    </subcellularLocation>
</comment>
<dbReference type="PANTHER" id="PTHR30478">
    <property type="entry name" value="DNA POLYMERASE III SUBUNIT BETA"/>
    <property type="match status" value="1"/>
</dbReference>
<keyword evidence="4 10" id="KW-0963">Cytoplasm</keyword>
<evidence type="ECO:0000256" key="2">
    <source>
        <dbReference type="ARBA" id="ARBA00010752"/>
    </source>
</evidence>
<sequence>MKFSISKSVFLKSLTSVGRASSNHSPLPILSGIKVTVDHQGITLLASNTNITIQEIIDVSEASQLSVAETGSVVLESRYLIEAVRKLDSTLVNVEIIDGALTRISGNNAEYEINGIKGDQFPAIDLTKPDIFFTLSAYKLKEIIKQTAFACSQSEDRPIFTGVNFRADQKTLECVATDSYRLAKKTIELDNPLTFNITVPATNLNEVEKTIDDNNDVGIALSTKYIQFYVGKTLIQSRLLDGMFPDVNRLIPTDFAYELSVDTTDFIAALDRSSFLKNDGYWTVRLETSSELITIRSRSQEIGSSHEVISPIDYKGGSLKITFSGRYMIEALRSFRADVVKILFVAEMQAFILVNPNDESVVQLVLPVRTFD</sequence>
<dbReference type="CDD" id="cd00140">
    <property type="entry name" value="beta_clamp"/>
    <property type="match status" value="1"/>
</dbReference>
<dbReference type="Pfam" id="PF02767">
    <property type="entry name" value="DNA_pol3_beta_2"/>
    <property type="match status" value="1"/>
</dbReference>
<dbReference type="GO" id="GO:0008408">
    <property type="term" value="F:3'-5' exonuclease activity"/>
    <property type="evidence" value="ECO:0007669"/>
    <property type="project" value="InterPro"/>
</dbReference>